<reference evidence="4" key="1">
    <citation type="submission" date="2014-05" db="EMBL/GenBank/DDBJ databases">
        <authorList>
            <person name="Urmite Genomes"/>
        </authorList>
    </citation>
    <scope>NUCLEOTIDE SEQUENCE</scope>
    <source>
        <strain evidence="4">DSM 44074</strain>
    </source>
</reference>
<dbReference type="InterPro" id="IPR020806">
    <property type="entry name" value="PKS_PP-bd"/>
</dbReference>
<evidence type="ECO:0000256" key="2">
    <source>
        <dbReference type="ARBA" id="ARBA00022553"/>
    </source>
</evidence>
<dbReference type="PROSITE" id="PS00455">
    <property type="entry name" value="AMP_BINDING"/>
    <property type="match status" value="1"/>
</dbReference>
<dbReference type="GO" id="GO:0043041">
    <property type="term" value="P:amino acid activation for nonribosomal peptide biosynthetic process"/>
    <property type="evidence" value="ECO:0007669"/>
    <property type="project" value="TreeGrafter"/>
</dbReference>
<dbReference type="SUPFAM" id="SSF56801">
    <property type="entry name" value="Acetyl-CoA synthetase-like"/>
    <property type="match status" value="1"/>
</dbReference>
<dbReference type="InterPro" id="IPR025110">
    <property type="entry name" value="AMP-bd_C"/>
</dbReference>
<dbReference type="AlphaFoldDB" id="A0AAV2WNA1"/>
<dbReference type="PANTHER" id="PTHR45527">
    <property type="entry name" value="NONRIBOSOMAL PEPTIDE SYNTHETASE"/>
    <property type="match status" value="1"/>
</dbReference>
<dbReference type="InterPro" id="IPR000873">
    <property type="entry name" value="AMP-dep_synth/lig_dom"/>
</dbReference>
<dbReference type="GO" id="GO:0005737">
    <property type="term" value="C:cytoplasm"/>
    <property type="evidence" value="ECO:0007669"/>
    <property type="project" value="TreeGrafter"/>
</dbReference>
<dbReference type="PANTHER" id="PTHR45527:SF1">
    <property type="entry name" value="FATTY ACID SYNTHASE"/>
    <property type="match status" value="1"/>
</dbReference>
<dbReference type="InterPro" id="IPR010071">
    <property type="entry name" value="AA_adenyl_dom"/>
</dbReference>
<keyword evidence="1" id="KW-0596">Phosphopantetheine</keyword>
<dbReference type="Gene3D" id="1.10.1200.10">
    <property type="entry name" value="ACP-like"/>
    <property type="match status" value="1"/>
</dbReference>
<dbReference type="SMART" id="SM00823">
    <property type="entry name" value="PKS_PP"/>
    <property type="match status" value="1"/>
</dbReference>
<dbReference type="InterPro" id="IPR020845">
    <property type="entry name" value="AMP-binding_CS"/>
</dbReference>
<dbReference type="CDD" id="cd05930">
    <property type="entry name" value="A_NRPS"/>
    <property type="match status" value="1"/>
</dbReference>
<reference evidence="4" key="2">
    <citation type="submission" date="2015-09" db="EMBL/GenBank/DDBJ databases">
        <title>Draft genome sequence of Mycobacterium neoaurum DSM 44074.</title>
        <authorList>
            <person name="Croce O."/>
            <person name="Robert C."/>
            <person name="Raoult D."/>
            <person name="Drancourt M."/>
        </authorList>
    </citation>
    <scope>NUCLEOTIDE SEQUENCE</scope>
    <source>
        <strain evidence="4">DSM 44074</strain>
    </source>
</reference>
<dbReference type="Pfam" id="PF00501">
    <property type="entry name" value="AMP-binding"/>
    <property type="match status" value="1"/>
</dbReference>
<dbReference type="GO" id="GO:0031177">
    <property type="term" value="F:phosphopantetheine binding"/>
    <property type="evidence" value="ECO:0007669"/>
    <property type="project" value="InterPro"/>
</dbReference>
<evidence type="ECO:0000256" key="1">
    <source>
        <dbReference type="ARBA" id="ARBA00022450"/>
    </source>
</evidence>
<dbReference type="RefSeq" id="WP_030133330.1">
    <property type="nucleotide sequence ID" value="NZ_LK021339.1"/>
</dbReference>
<feature type="domain" description="Carrier" evidence="3">
    <location>
        <begin position="517"/>
        <end position="592"/>
    </location>
</feature>
<dbReference type="PROSITE" id="PS50075">
    <property type="entry name" value="CARRIER"/>
    <property type="match status" value="1"/>
</dbReference>
<dbReference type="InterPro" id="IPR042099">
    <property type="entry name" value="ANL_N_sf"/>
</dbReference>
<evidence type="ECO:0000259" key="3">
    <source>
        <dbReference type="PROSITE" id="PS50075"/>
    </source>
</evidence>
<dbReference type="Pfam" id="PF13193">
    <property type="entry name" value="AMP-binding_C"/>
    <property type="match status" value="1"/>
</dbReference>
<name>A0AAV2WNA1_MYCNE</name>
<dbReference type="Proteomes" id="UP000028864">
    <property type="component" value="Unassembled WGS sequence"/>
</dbReference>
<dbReference type="InterPro" id="IPR045851">
    <property type="entry name" value="AMP-bd_C_sf"/>
</dbReference>
<dbReference type="Gene3D" id="3.30.300.30">
    <property type="match status" value="1"/>
</dbReference>
<dbReference type="SUPFAM" id="SSF47336">
    <property type="entry name" value="ACP-like"/>
    <property type="match status" value="1"/>
</dbReference>
<sequence length="607" mass="64362">MAEQVLHHMFWRHAERLPGSLALSHVTEAGRSELSYVELEKASRRLADALTDAGLQPQTPVVIIADRGPSMVIAMFGTLTAGGVFVVANPAHPVDRVRHVISAARPGAILIDDDAPQEHRRLVKDEFAHLPQLSTTPAASTSTRFDRPDVTCNDPAYIAFTSGSTGLPKGIPHRHATLQQFVDWQAVAFGVSAGSRVAALAPPGFDVSFCEIFGALTRGASVHSVSDEIRNDPAALAQWLRTERISLLQIVSGHWATLLAEIEQTGADLPQLATVLFVGEALSPSVVARSRQLLSPTTKLVNVYGPTEVVAATFYPIGELPADLGTVPIGHAIPGRTVTLRDQDGNVGDEGEICIASSYLAKGYLNDDAATENRFVTVPDTGEVIYRTGDVARRLSGGELLFLGRTDNQVKINGQRVELEDVEAAVMNTGAVLAAAADVRTSPTGATTLVVFAVAQRADDFDPESVREQLAAALPAYMVPSTVIAVAHLPRNANGKIDRPAVAQLAVGEPHQDDGDQPTGEVEVAIAQIWQDLLKQQGISRSANLFRIGGDSLVATRILSRVRKQFGVRISLGTFIDDPTIQGLAIAAASAPASPVIGGTAGVRAAR</sequence>
<dbReference type="InterPro" id="IPR036736">
    <property type="entry name" value="ACP-like_sf"/>
</dbReference>
<dbReference type="EMBL" id="LK021339">
    <property type="protein sequence ID" value="CDQ45407.1"/>
    <property type="molecule type" value="Genomic_DNA"/>
</dbReference>
<dbReference type="GO" id="GO:0044550">
    <property type="term" value="P:secondary metabolite biosynthetic process"/>
    <property type="evidence" value="ECO:0007669"/>
    <property type="project" value="TreeGrafter"/>
</dbReference>
<dbReference type="PROSITE" id="PS00012">
    <property type="entry name" value="PHOSPHOPANTETHEINE"/>
    <property type="match status" value="1"/>
</dbReference>
<accession>A0AAV2WNA1</accession>
<evidence type="ECO:0000313" key="4">
    <source>
        <dbReference type="EMBL" id="CDQ45407.1"/>
    </source>
</evidence>
<dbReference type="Gene3D" id="3.40.50.12780">
    <property type="entry name" value="N-terminal domain of ligase-like"/>
    <property type="match status" value="1"/>
</dbReference>
<dbReference type="InterPro" id="IPR009081">
    <property type="entry name" value="PP-bd_ACP"/>
</dbReference>
<evidence type="ECO:0000313" key="5">
    <source>
        <dbReference type="Proteomes" id="UP000028864"/>
    </source>
</evidence>
<dbReference type="InterPro" id="IPR006162">
    <property type="entry name" value="Ppantetheine_attach_site"/>
</dbReference>
<keyword evidence="2" id="KW-0597">Phosphoprotein</keyword>
<proteinExistence type="predicted"/>
<protein>
    <submittedName>
        <fullName evidence="4">Peptide synthetase Nrp (Peptide synthase)</fullName>
    </submittedName>
</protein>
<dbReference type="Pfam" id="PF00550">
    <property type="entry name" value="PP-binding"/>
    <property type="match status" value="1"/>
</dbReference>
<dbReference type="NCBIfam" id="TIGR01733">
    <property type="entry name" value="AA-adenyl-dom"/>
    <property type="match status" value="1"/>
</dbReference>
<organism evidence="4 5">
    <name type="scientific">Mycolicibacterium neoaurum</name>
    <name type="common">Mycobacterium neoaurum</name>
    <dbReference type="NCBI Taxonomy" id="1795"/>
    <lineage>
        <taxon>Bacteria</taxon>
        <taxon>Bacillati</taxon>
        <taxon>Actinomycetota</taxon>
        <taxon>Actinomycetes</taxon>
        <taxon>Mycobacteriales</taxon>
        <taxon>Mycobacteriaceae</taxon>
        <taxon>Mycolicibacterium</taxon>
    </lineage>
</organism>
<gene>
    <name evidence="4" type="ORF">BN1047_03302</name>
</gene>